<dbReference type="PRINTS" id="PR00371">
    <property type="entry name" value="FPNCR"/>
</dbReference>
<dbReference type="SUPFAM" id="SSF52343">
    <property type="entry name" value="Ferredoxin reductase-like, C-terminal NADP-linked domain"/>
    <property type="match status" value="1"/>
</dbReference>
<dbReference type="InterPro" id="IPR039261">
    <property type="entry name" value="FNR_nucleotide-bd"/>
</dbReference>
<dbReference type="SUPFAM" id="SSF63380">
    <property type="entry name" value="Riboflavin synthase domain-like"/>
    <property type="match status" value="1"/>
</dbReference>
<dbReference type="PIRSF" id="PIRSF006816">
    <property type="entry name" value="Cyc3_hyd_g"/>
    <property type="match status" value="1"/>
</dbReference>
<dbReference type="EMBL" id="JBHSCZ010000001">
    <property type="protein sequence ID" value="MFC4262527.1"/>
    <property type="molecule type" value="Genomic_DNA"/>
</dbReference>
<accession>A0ABV8QQG4</accession>
<dbReference type="Pfam" id="PF00970">
    <property type="entry name" value="FAD_binding_6"/>
    <property type="match status" value="1"/>
</dbReference>
<feature type="domain" description="FAD-binding FR-type" evidence="1">
    <location>
        <begin position="3"/>
        <end position="108"/>
    </location>
</feature>
<proteinExistence type="predicted"/>
<dbReference type="RefSeq" id="WP_379708025.1">
    <property type="nucleotide sequence ID" value="NZ_JBHSCZ010000001.1"/>
</dbReference>
<dbReference type="Proteomes" id="UP001595907">
    <property type="component" value="Unassembled WGS sequence"/>
</dbReference>
<evidence type="ECO:0000313" key="3">
    <source>
        <dbReference type="Proteomes" id="UP001595907"/>
    </source>
</evidence>
<dbReference type="InterPro" id="IPR017927">
    <property type="entry name" value="FAD-bd_FR_type"/>
</dbReference>
<dbReference type="InterPro" id="IPR012165">
    <property type="entry name" value="Cyt_c3_hydrogenase_gsu"/>
</dbReference>
<sequence length="241" mass="27534">MLQPWQKATVIKIEQITHNTRSFFLQLDEVAAFDFKPGQFVTLDLPIHEKPHKRLRSYSIASWPNGTNIIELCIVLLDDGAGTTYLFNHVNVGDHITLRGPVGVFTLQENALQNDLFLICTGTGIAPFRSMVQWLFSQQHAIKNIYLIFGCRTQADLLYHTELQQLSNQMQGLHYLPTLSRELWEGATGYVHQVYESIIAQQPNPQATFMLCGWKAMIDEAKQRIIELGYDKKAIHTELYG</sequence>
<protein>
    <submittedName>
        <fullName evidence="2">Ferredoxin--NADP reductase</fullName>
    </submittedName>
</protein>
<dbReference type="Gene3D" id="3.40.50.80">
    <property type="entry name" value="Nucleotide-binding domain of ferredoxin-NADP reductase (FNR) module"/>
    <property type="match status" value="1"/>
</dbReference>
<dbReference type="InterPro" id="IPR008333">
    <property type="entry name" value="Cbr1-like_FAD-bd_dom"/>
</dbReference>
<dbReference type="InterPro" id="IPR017938">
    <property type="entry name" value="Riboflavin_synthase-like_b-brl"/>
</dbReference>
<dbReference type="InterPro" id="IPR001709">
    <property type="entry name" value="Flavoprot_Pyr_Nucl_cyt_Rdtase"/>
</dbReference>
<dbReference type="InterPro" id="IPR001433">
    <property type="entry name" value="OxRdtase_FAD/NAD-bd"/>
</dbReference>
<gene>
    <name evidence="2" type="ORF">ACFOWM_06545</name>
</gene>
<keyword evidence="3" id="KW-1185">Reference proteome</keyword>
<dbReference type="PANTHER" id="PTHR47354:SF5">
    <property type="entry name" value="PROTEIN RFBI"/>
    <property type="match status" value="1"/>
</dbReference>
<dbReference type="PANTHER" id="PTHR47354">
    <property type="entry name" value="NADH OXIDOREDUCTASE HCR"/>
    <property type="match status" value="1"/>
</dbReference>
<organism evidence="2 3">
    <name type="scientific">Ferruginibacter yonginensis</name>
    <dbReference type="NCBI Taxonomy" id="1310416"/>
    <lineage>
        <taxon>Bacteria</taxon>
        <taxon>Pseudomonadati</taxon>
        <taxon>Bacteroidota</taxon>
        <taxon>Chitinophagia</taxon>
        <taxon>Chitinophagales</taxon>
        <taxon>Chitinophagaceae</taxon>
        <taxon>Ferruginibacter</taxon>
    </lineage>
</organism>
<reference evidence="3" key="1">
    <citation type="journal article" date="2019" name="Int. J. Syst. Evol. Microbiol.">
        <title>The Global Catalogue of Microorganisms (GCM) 10K type strain sequencing project: providing services to taxonomists for standard genome sequencing and annotation.</title>
        <authorList>
            <consortium name="The Broad Institute Genomics Platform"/>
            <consortium name="The Broad Institute Genome Sequencing Center for Infectious Disease"/>
            <person name="Wu L."/>
            <person name="Ma J."/>
        </authorList>
    </citation>
    <scope>NUCLEOTIDE SEQUENCE [LARGE SCALE GENOMIC DNA]</scope>
    <source>
        <strain evidence="3">CECT 8289</strain>
    </source>
</reference>
<dbReference type="Gene3D" id="2.40.30.10">
    <property type="entry name" value="Translation factors"/>
    <property type="match status" value="1"/>
</dbReference>
<dbReference type="Pfam" id="PF00175">
    <property type="entry name" value="NAD_binding_1"/>
    <property type="match status" value="1"/>
</dbReference>
<comment type="caution">
    <text evidence="2">The sequence shown here is derived from an EMBL/GenBank/DDBJ whole genome shotgun (WGS) entry which is preliminary data.</text>
</comment>
<evidence type="ECO:0000313" key="2">
    <source>
        <dbReference type="EMBL" id="MFC4262527.1"/>
    </source>
</evidence>
<dbReference type="InterPro" id="IPR050415">
    <property type="entry name" value="MRET"/>
</dbReference>
<dbReference type="PROSITE" id="PS51384">
    <property type="entry name" value="FAD_FR"/>
    <property type="match status" value="1"/>
</dbReference>
<name>A0ABV8QQG4_9BACT</name>
<evidence type="ECO:0000259" key="1">
    <source>
        <dbReference type="PROSITE" id="PS51384"/>
    </source>
</evidence>